<dbReference type="STRING" id="29321.AAV33_06410"/>
<name>I7JW67_9CORY</name>
<protein>
    <submittedName>
        <fullName evidence="2">Putative secreted protein</fullName>
    </submittedName>
</protein>
<keyword evidence="1" id="KW-0472">Membrane</keyword>
<dbReference type="EMBL" id="AHAE01000053">
    <property type="protein sequence ID" value="EJZ81885.1"/>
    <property type="molecule type" value="Genomic_DNA"/>
</dbReference>
<reference evidence="2 5" key="1">
    <citation type="journal article" date="2012" name="J. Bacteriol.">
        <title>Draft Genome Sequence of Turicella otitidis ATCC 51513, Isolated from Middle Ear Fluid from a Child with Otitis Media.</title>
        <authorList>
            <person name="Brinkrolf K."/>
            <person name="Schneider J."/>
            <person name="Knecht M."/>
            <person name="Ruckert C."/>
            <person name="Tauch A."/>
        </authorList>
    </citation>
    <scope>NUCLEOTIDE SEQUENCE [LARGE SCALE GENOMIC DNA]</scope>
    <source>
        <strain evidence="2 5">ATCC 51513</strain>
    </source>
</reference>
<evidence type="ECO:0000313" key="4">
    <source>
        <dbReference type="Proteomes" id="UP000006078"/>
    </source>
</evidence>
<evidence type="ECO:0000256" key="1">
    <source>
        <dbReference type="SAM" id="Phobius"/>
    </source>
</evidence>
<dbReference type="HOGENOM" id="CLU_205765_0_0_11"/>
<organism evidence="2 5">
    <name type="scientific">Corynebacterium otitidis ATCC 51513</name>
    <dbReference type="NCBI Taxonomy" id="883169"/>
    <lineage>
        <taxon>Bacteria</taxon>
        <taxon>Bacillati</taxon>
        <taxon>Actinomycetota</taxon>
        <taxon>Actinomycetes</taxon>
        <taxon>Mycobacteriales</taxon>
        <taxon>Corynebacteriaceae</taxon>
        <taxon>Corynebacterium</taxon>
    </lineage>
</organism>
<evidence type="ECO:0000313" key="5">
    <source>
        <dbReference type="Proteomes" id="UP000011016"/>
    </source>
</evidence>
<dbReference type="RefSeq" id="WP_004601071.1">
    <property type="nucleotide sequence ID" value="NZ_HF541867.1"/>
</dbReference>
<dbReference type="AlphaFoldDB" id="I7JW67"/>
<accession>I7JW67</accession>
<comment type="caution">
    <text evidence="2">The sequence shown here is derived from an EMBL/GenBank/DDBJ whole genome shotgun (WGS) entry which is preliminary data.</text>
</comment>
<feature type="transmembrane region" description="Helical" evidence="1">
    <location>
        <begin position="30"/>
        <end position="53"/>
    </location>
</feature>
<keyword evidence="1" id="KW-1133">Transmembrane helix</keyword>
<evidence type="ECO:0000313" key="2">
    <source>
        <dbReference type="EMBL" id="CCI83706.1"/>
    </source>
</evidence>
<keyword evidence="4" id="KW-1185">Reference proteome</keyword>
<gene>
    <name evidence="2" type="ORF">BN46_0978</name>
    <name evidence="3" type="ORF">HMPREF9719_01181</name>
</gene>
<sequence>MVSTIVSAVLGVILLVGGFVMLAGSGHDLLAMHAAMLLAGGGALIVTAIALLFDRFSPTSRKLEP</sequence>
<dbReference type="Proteomes" id="UP000011016">
    <property type="component" value="Unassembled WGS sequence"/>
</dbReference>
<keyword evidence="1" id="KW-0812">Transmembrane</keyword>
<proteinExistence type="predicted"/>
<dbReference type="EMBL" id="CAJZ01000133">
    <property type="protein sequence ID" value="CCI83706.1"/>
    <property type="molecule type" value="Genomic_DNA"/>
</dbReference>
<reference evidence="3 4" key="2">
    <citation type="submission" date="2012-08" db="EMBL/GenBank/DDBJ databases">
        <title>The Genome Sequence of Turicella otitidis ATCC 51513.</title>
        <authorList>
            <consortium name="The Broad Institute Genome Sequencing Platform"/>
            <person name="Earl A."/>
            <person name="Ward D."/>
            <person name="Feldgarden M."/>
            <person name="Gevers D."/>
            <person name="Huys G."/>
            <person name="Walker B."/>
            <person name="Young S.K."/>
            <person name="Zeng Q."/>
            <person name="Gargeya S."/>
            <person name="Fitzgerald M."/>
            <person name="Haas B."/>
            <person name="Abouelleil A."/>
            <person name="Alvarado L."/>
            <person name="Arachchi H.M."/>
            <person name="Berlin A.M."/>
            <person name="Chapman S.B."/>
            <person name="Goldberg J."/>
            <person name="Griggs A."/>
            <person name="Gujja S."/>
            <person name="Hansen M."/>
            <person name="Howarth C."/>
            <person name="Imamovic A."/>
            <person name="Larimer J."/>
            <person name="McCowen C."/>
            <person name="Montmayeur A."/>
            <person name="Murphy C."/>
            <person name="Neiman D."/>
            <person name="Pearson M."/>
            <person name="Priest M."/>
            <person name="Roberts A."/>
            <person name="Saif S."/>
            <person name="Shea T."/>
            <person name="Sisk P."/>
            <person name="Sykes S."/>
            <person name="Wortman J."/>
            <person name="Nusbaum C."/>
            <person name="Birren B."/>
        </authorList>
    </citation>
    <scope>NUCLEOTIDE SEQUENCE [LARGE SCALE GENOMIC DNA]</scope>
    <source>
        <strain evidence="3 4">ATCC 51513</strain>
    </source>
</reference>
<dbReference type="Proteomes" id="UP000006078">
    <property type="component" value="Unassembled WGS sequence"/>
</dbReference>
<feature type="transmembrane region" description="Helical" evidence="1">
    <location>
        <begin position="5"/>
        <end position="24"/>
    </location>
</feature>
<evidence type="ECO:0000313" key="3">
    <source>
        <dbReference type="EMBL" id="EJZ81885.1"/>
    </source>
</evidence>